<reference evidence="1 2" key="1">
    <citation type="journal article" date="2015" name="Genome Announc.">
        <title>Expanding the biotechnology potential of lactobacilli through comparative genomics of 213 strains and associated genera.</title>
        <authorList>
            <person name="Sun Z."/>
            <person name="Harris H.M."/>
            <person name="McCann A."/>
            <person name="Guo C."/>
            <person name="Argimon S."/>
            <person name="Zhang W."/>
            <person name="Yang X."/>
            <person name="Jeffery I.B."/>
            <person name="Cooney J.C."/>
            <person name="Kagawa T.F."/>
            <person name="Liu W."/>
            <person name="Song Y."/>
            <person name="Salvetti E."/>
            <person name="Wrobel A."/>
            <person name="Rasinkangas P."/>
            <person name="Parkhill J."/>
            <person name="Rea M.C."/>
            <person name="O'Sullivan O."/>
            <person name="Ritari J."/>
            <person name="Douillard F.P."/>
            <person name="Paul Ross R."/>
            <person name="Yang R."/>
            <person name="Briner A.E."/>
            <person name="Felis G.E."/>
            <person name="de Vos W.M."/>
            <person name="Barrangou R."/>
            <person name="Klaenhammer T.R."/>
            <person name="Caufield P.W."/>
            <person name="Cui Y."/>
            <person name="Zhang H."/>
            <person name="O'Toole P.W."/>
        </authorList>
    </citation>
    <scope>NUCLEOTIDE SEQUENCE [LARGE SCALE GENOMIC DNA]</scope>
    <source>
        <strain evidence="1 2">DSM 19682</strain>
    </source>
</reference>
<dbReference type="STRING" id="1423775.FD03_GL002376"/>
<keyword evidence="2" id="KW-1185">Reference proteome</keyword>
<dbReference type="eggNOG" id="COG4886">
    <property type="taxonomic scope" value="Bacteria"/>
</dbReference>
<dbReference type="EMBL" id="AZDZ01000022">
    <property type="protein sequence ID" value="KRK78600.1"/>
    <property type="molecule type" value="Genomic_DNA"/>
</dbReference>
<dbReference type="Gene3D" id="2.60.120.200">
    <property type="match status" value="1"/>
</dbReference>
<dbReference type="AlphaFoldDB" id="A0A0R1K5T3"/>
<dbReference type="OrthoDB" id="2306834at2"/>
<dbReference type="RefSeq" id="WP_155832074.1">
    <property type="nucleotide sequence ID" value="NZ_AZDZ01000022.1"/>
</dbReference>
<dbReference type="InterPro" id="IPR013320">
    <property type="entry name" value="ConA-like_dom_sf"/>
</dbReference>
<gene>
    <name evidence="1" type="ORF">FD03_GL002376</name>
</gene>
<organism evidence="1 2">
    <name type="scientific">Companilactobacillus nodensis DSM 19682 = JCM 14932 = NBRC 107160</name>
    <dbReference type="NCBI Taxonomy" id="1423775"/>
    <lineage>
        <taxon>Bacteria</taxon>
        <taxon>Bacillati</taxon>
        <taxon>Bacillota</taxon>
        <taxon>Bacilli</taxon>
        <taxon>Lactobacillales</taxon>
        <taxon>Lactobacillaceae</taxon>
        <taxon>Companilactobacillus</taxon>
    </lineage>
</organism>
<evidence type="ECO:0000313" key="2">
    <source>
        <dbReference type="Proteomes" id="UP000051248"/>
    </source>
</evidence>
<dbReference type="SUPFAM" id="SSF49899">
    <property type="entry name" value="Concanavalin A-like lectins/glucanases"/>
    <property type="match status" value="1"/>
</dbReference>
<comment type="caution">
    <text evidence="1">The sequence shown here is derived from an EMBL/GenBank/DDBJ whole genome shotgun (WGS) entry which is preliminary data.</text>
</comment>
<dbReference type="Proteomes" id="UP000051248">
    <property type="component" value="Unassembled WGS sequence"/>
</dbReference>
<proteinExistence type="predicted"/>
<accession>A0A0R1K5T3</accession>
<dbReference type="PATRIC" id="fig|1423775.4.peg.2417"/>
<evidence type="ECO:0000313" key="1">
    <source>
        <dbReference type="EMBL" id="KRK78600.1"/>
    </source>
</evidence>
<sequence>MCLFKAGLINVSAENTASPYVAPVDEPAADQKDLDNAIATAPKGLDISDPTFLRGQFHKKDSTEDMNASKVIRKSENNPNDKTGILRVTHNINQIGAIWSNTSQSNFLDVSQDSSMSMWLYFGKPTELTVDNIVLTDKDKQNMVGMSPEKQLEFKKKLVEERKEEHEKEIGDGMAFVLQNAQPDSSPLNSFGGIEAISRYDGNPAPGQTLGVWGADFNNVGATAQNAPISQTAIPNSFAIEFDTFLNRLTRADDIDGKGVSFDADIVKGRNPNKPDGWDYYQNITGQHISMDYPDGYANYTIDKYDSNATYMRDITNGPNGFKTFFKMNHKNLHDNLSLTDANWHHMTVKFNHATSTLSYAFNDKNIDGTANSTSIVGSQQLDMSHFKLGDNKKLMWGFTGTTGRFTENNLIVFESIPSFVNADSKVSLEDTTKGTIIPDSGDDKVNIGDGLDFIYDLNYKNGSKEWSQILASMTLPSEVTFTDGQIVYDNDPDHPEEIKASEFNNGKVEHLMRKNLSNSNNHAKVVLHTTVNNRTSPVTVSPQHACFVSDNFIVDDDTPEFNITIPSMLLTISDKIDYQGMESVPDNTQISGDVKYSNGSYIDPSTITMHPGVNGVTQDTFNLSGSTSQSAHYIFNVPKSKLHVGSNTVTIKATDTSGNTSSVGTVIISIGGGLQYKVSDNVSFQSVNVGYAGQIVPRQNDWHIQIIDGRDIGSSWTLQAQAHDLINVVTAQKLDGEMVYKNDAGKILSLISPTDIYSNTKQSEAEQTVNVENYWNSKKGIFLKLNNKNSSGNYVGKIDWVLTDGLPNK</sequence>
<protein>
    <submittedName>
        <fullName evidence="1">Extracellular protein</fullName>
    </submittedName>
</protein>
<name>A0A0R1K5T3_9LACO</name>